<gene>
    <name evidence="8" type="ORF">AJ79_07239</name>
</gene>
<feature type="transmembrane region" description="Helical" evidence="6">
    <location>
        <begin position="78"/>
        <end position="100"/>
    </location>
</feature>
<dbReference type="FunFam" id="1.20.1250.20:FF:000013">
    <property type="entry name" value="MFS general substrate transporter"/>
    <property type="match status" value="1"/>
</dbReference>
<reference evidence="8 9" key="1">
    <citation type="submission" date="2017-10" db="EMBL/GenBank/DDBJ databases">
        <title>Comparative genomics in systemic dimorphic fungi from Ajellomycetaceae.</title>
        <authorList>
            <person name="Munoz J.F."/>
            <person name="Mcewen J.G."/>
            <person name="Clay O.K."/>
            <person name="Cuomo C.A."/>
        </authorList>
    </citation>
    <scope>NUCLEOTIDE SEQUENCE [LARGE SCALE GENOMIC DNA]</scope>
    <source>
        <strain evidence="8 9">UAMH5409</strain>
    </source>
</reference>
<feature type="transmembrane region" description="Helical" evidence="6">
    <location>
        <begin position="168"/>
        <end position="189"/>
    </location>
</feature>
<comment type="subcellular location">
    <subcellularLocation>
        <location evidence="1">Membrane</location>
        <topology evidence="1">Multi-pass membrane protein</topology>
    </subcellularLocation>
</comment>
<dbReference type="Proteomes" id="UP000223968">
    <property type="component" value="Unassembled WGS sequence"/>
</dbReference>
<keyword evidence="5 6" id="KW-0472">Membrane</keyword>
<evidence type="ECO:0000256" key="6">
    <source>
        <dbReference type="SAM" id="Phobius"/>
    </source>
</evidence>
<feature type="transmembrane region" description="Helical" evidence="6">
    <location>
        <begin position="201"/>
        <end position="221"/>
    </location>
</feature>
<dbReference type="PANTHER" id="PTHR43791">
    <property type="entry name" value="PERMEASE-RELATED"/>
    <property type="match status" value="1"/>
</dbReference>
<dbReference type="Gene3D" id="1.20.1250.20">
    <property type="entry name" value="MFS general substrate transporter like domains"/>
    <property type="match status" value="2"/>
</dbReference>
<dbReference type="FunFam" id="1.20.1250.20:FF:000188">
    <property type="entry name" value="MFS general substrate transporter"/>
    <property type="match status" value="1"/>
</dbReference>
<dbReference type="Pfam" id="PF07690">
    <property type="entry name" value="MFS_1"/>
    <property type="match status" value="1"/>
</dbReference>
<feature type="transmembrane region" description="Helical" evidence="6">
    <location>
        <begin position="306"/>
        <end position="324"/>
    </location>
</feature>
<protein>
    <recommendedName>
        <fullName evidence="7">Major facilitator superfamily (MFS) profile domain-containing protein</fullName>
    </recommendedName>
</protein>
<keyword evidence="9" id="KW-1185">Reference proteome</keyword>
<comment type="caution">
    <text evidence="8">The sequence shown here is derived from an EMBL/GenBank/DDBJ whole genome shotgun (WGS) entry which is preliminary data.</text>
</comment>
<dbReference type="GO" id="GO:0016020">
    <property type="term" value="C:membrane"/>
    <property type="evidence" value="ECO:0007669"/>
    <property type="project" value="UniProtKB-SubCell"/>
</dbReference>
<dbReference type="OrthoDB" id="2985014at2759"/>
<evidence type="ECO:0000256" key="5">
    <source>
        <dbReference type="ARBA" id="ARBA00023136"/>
    </source>
</evidence>
<feature type="transmembrane region" description="Helical" evidence="6">
    <location>
        <begin position="107"/>
        <end position="126"/>
    </location>
</feature>
<dbReference type="InterPro" id="IPR020846">
    <property type="entry name" value="MFS_dom"/>
</dbReference>
<dbReference type="SUPFAM" id="SSF103473">
    <property type="entry name" value="MFS general substrate transporter"/>
    <property type="match status" value="1"/>
</dbReference>
<feature type="domain" description="Major facilitator superfamily (MFS) profile" evidence="7">
    <location>
        <begin position="41"/>
        <end position="450"/>
    </location>
</feature>
<feature type="transmembrane region" description="Helical" evidence="6">
    <location>
        <begin position="132"/>
        <end position="156"/>
    </location>
</feature>
<evidence type="ECO:0000256" key="2">
    <source>
        <dbReference type="ARBA" id="ARBA00022448"/>
    </source>
</evidence>
<keyword evidence="4 6" id="KW-1133">Transmembrane helix</keyword>
<proteinExistence type="predicted"/>
<dbReference type="AlphaFoldDB" id="A0A2B7X527"/>
<feature type="transmembrane region" description="Helical" evidence="6">
    <location>
        <begin position="336"/>
        <end position="355"/>
    </location>
</feature>
<dbReference type="EMBL" id="PDNB01000142">
    <property type="protein sequence ID" value="PGH03881.1"/>
    <property type="molecule type" value="Genomic_DNA"/>
</dbReference>
<feature type="transmembrane region" description="Helical" evidence="6">
    <location>
        <begin position="395"/>
        <end position="416"/>
    </location>
</feature>
<accession>A0A2B7X527</accession>
<dbReference type="InterPro" id="IPR011701">
    <property type="entry name" value="MFS"/>
</dbReference>
<feature type="transmembrane region" description="Helical" evidence="6">
    <location>
        <begin position="428"/>
        <end position="449"/>
    </location>
</feature>
<evidence type="ECO:0000259" key="7">
    <source>
        <dbReference type="PROSITE" id="PS50850"/>
    </source>
</evidence>
<keyword evidence="3 6" id="KW-0812">Transmembrane</keyword>
<dbReference type="InterPro" id="IPR036259">
    <property type="entry name" value="MFS_trans_sf"/>
</dbReference>
<feature type="transmembrane region" description="Helical" evidence="6">
    <location>
        <begin position="271"/>
        <end position="294"/>
    </location>
</feature>
<sequence length="487" mass="54602">MESPPEKLNTSQSDSGSKLEGAIYVDTDAEKSYVRKMDIYLMPLLCFMYFVDCMDRANLGNAKTDGMDKDIGLVGNQYSLLVLLFYIPFGLCDLPWTILIKRYSGRWMLSIMTIVWGILALCQASAKDFGGMLAIRFLLGVFEAGFFAGSAFYFTLFYTRGELGFRLAVLQSFAVLASAFSGLISFGVFQIENTSLKGWQWLFLVEGALTFLTGIYGLFWLPDGAQTAWFLNDREKAAARARLLRDTSAHIETKLDFKAAFQTWKDWKFPIWCIATFSYPVAYATSMNFFPMIVQRLGYSVIKTNLWTVAPNMVGTVVLLCVCYSSDHFRERTFHIIFALILSFIGMIILAIIDVEANKGVAYFSCFLMAAGAYIPSALVHAWHNNNNLDENSRAANTGFFVGIGNLAGVISAATFREEYAPKYIPTLIATCCCNGVAVVSIAFLGMWMRMENRRKDRQQGVKIRAGDVDTSNLPDGAKSLEWRYFL</sequence>
<evidence type="ECO:0000256" key="3">
    <source>
        <dbReference type="ARBA" id="ARBA00022692"/>
    </source>
</evidence>
<dbReference type="GO" id="GO:0022857">
    <property type="term" value="F:transmembrane transporter activity"/>
    <property type="evidence" value="ECO:0007669"/>
    <property type="project" value="InterPro"/>
</dbReference>
<evidence type="ECO:0000313" key="8">
    <source>
        <dbReference type="EMBL" id="PGH03881.1"/>
    </source>
</evidence>
<name>A0A2B7X527_9EURO</name>
<evidence type="ECO:0000256" key="4">
    <source>
        <dbReference type="ARBA" id="ARBA00022989"/>
    </source>
</evidence>
<feature type="transmembrane region" description="Helical" evidence="6">
    <location>
        <begin position="361"/>
        <end position="383"/>
    </location>
</feature>
<dbReference type="STRING" id="1447875.A0A2B7X527"/>
<organism evidence="8 9">
    <name type="scientific">Helicocarpus griseus UAMH5409</name>
    <dbReference type="NCBI Taxonomy" id="1447875"/>
    <lineage>
        <taxon>Eukaryota</taxon>
        <taxon>Fungi</taxon>
        <taxon>Dikarya</taxon>
        <taxon>Ascomycota</taxon>
        <taxon>Pezizomycotina</taxon>
        <taxon>Eurotiomycetes</taxon>
        <taxon>Eurotiomycetidae</taxon>
        <taxon>Onygenales</taxon>
        <taxon>Ajellomycetaceae</taxon>
        <taxon>Helicocarpus</taxon>
    </lineage>
</organism>
<evidence type="ECO:0000256" key="1">
    <source>
        <dbReference type="ARBA" id="ARBA00004141"/>
    </source>
</evidence>
<dbReference type="PROSITE" id="PS50850">
    <property type="entry name" value="MFS"/>
    <property type="match status" value="1"/>
</dbReference>
<dbReference type="PANTHER" id="PTHR43791:SF9">
    <property type="entry name" value="MAJOR FACILITATOR-TYPE TRANSPORTER HXNP"/>
    <property type="match status" value="1"/>
</dbReference>
<evidence type="ECO:0000313" key="9">
    <source>
        <dbReference type="Proteomes" id="UP000223968"/>
    </source>
</evidence>
<keyword evidence="2" id="KW-0813">Transport</keyword>